<dbReference type="RefSeq" id="XP_020841342.1">
    <property type="nucleotide sequence ID" value="XM_020985683.1"/>
</dbReference>
<reference evidence="3" key="1">
    <citation type="submission" date="2025-08" db="UniProtKB">
        <authorList>
            <consortium name="RefSeq"/>
        </authorList>
    </citation>
    <scope>IDENTIFICATION</scope>
    <source>
        <tissue evidence="3">Spleen</tissue>
    </source>
</reference>
<sequence>MIQFLLRFILGNVVGMYLTQNYENMNSTQKLEDIKKKKDIDAKEKPPRP</sequence>
<keyword evidence="2" id="KW-1185">Reference proteome</keyword>
<dbReference type="Proteomes" id="UP000515140">
    <property type="component" value="Unplaced"/>
</dbReference>
<dbReference type="KEGG" id="pcw:110207925"/>
<dbReference type="InterPro" id="IPR027854">
    <property type="entry name" value="STMP1"/>
</dbReference>
<protein>
    <submittedName>
        <fullName evidence="3">Uncharacterized protein C7orf73-like</fullName>
    </submittedName>
</protein>
<keyword evidence="1" id="KW-0732">Signal</keyword>
<name>A0A6P5K914_PHACI</name>
<evidence type="ECO:0000313" key="2">
    <source>
        <dbReference type="Proteomes" id="UP000515140"/>
    </source>
</evidence>
<dbReference type="PANTHER" id="PTHR47709">
    <property type="entry name" value="SHORT TRANSMEMBRANE MITOCHONDRIAL PROTEIN 1"/>
    <property type="match status" value="1"/>
</dbReference>
<proteinExistence type="predicted"/>
<feature type="chain" id="PRO_5028146724" evidence="1">
    <location>
        <begin position="16"/>
        <end position="49"/>
    </location>
</feature>
<dbReference type="InParanoid" id="A0A6P5K914"/>
<dbReference type="PANTHER" id="PTHR47709:SF2">
    <property type="entry name" value="SHORT TRANSMEMBRANE MITOCHONDRIAL PROTEIN 1"/>
    <property type="match status" value="1"/>
</dbReference>
<organism evidence="2 3">
    <name type="scientific">Phascolarctos cinereus</name>
    <name type="common">Koala</name>
    <dbReference type="NCBI Taxonomy" id="38626"/>
    <lineage>
        <taxon>Eukaryota</taxon>
        <taxon>Metazoa</taxon>
        <taxon>Chordata</taxon>
        <taxon>Craniata</taxon>
        <taxon>Vertebrata</taxon>
        <taxon>Euteleostomi</taxon>
        <taxon>Mammalia</taxon>
        <taxon>Metatheria</taxon>
        <taxon>Diprotodontia</taxon>
        <taxon>Phascolarctidae</taxon>
        <taxon>Phascolarctos</taxon>
    </lineage>
</organism>
<feature type="signal peptide" evidence="1">
    <location>
        <begin position="1"/>
        <end position="15"/>
    </location>
</feature>
<dbReference type="GeneID" id="110207925"/>
<gene>
    <name evidence="3" type="primary">LOC110207925</name>
</gene>
<dbReference type="AlphaFoldDB" id="A0A6P5K914"/>
<accession>A0A6P5K914</accession>
<evidence type="ECO:0000313" key="3">
    <source>
        <dbReference type="RefSeq" id="XP_020841342.1"/>
    </source>
</evidence>
<evidence type="ECO:0000256" key="1">
    <source>
        <dbReference type="SAM" id="SignalP"/>
    </source>
</evidence>